<feature type="domain" description="CUE" evidence="14">
    <location>
        <begin position="474"/>
        <end position="516"/>
    </location>
</feature>
<dbReference type="PANTHER" id="PTHR15067:SF5">
    <property type="entry name" value="E3 UBIQUITIN-PROTEIN LIGASE AMFR"/>
    <property type="match status" value="1"/>
</dbReference>
<keyword evidence="5" id="KW-0479">Metal-binding</keyword>
<dbReference type="GO" id="GO:0043130">
    <property type="term" value="F:ubiquitin binding"/>
    <property type="evidence" value="ECO:0007669"/>
    <property type="project" value="InterPro"/>
</dbReference>
<sequence>MPIIIIDRLPLPNFKTYVALSIGLFSIALYHGLYATNDPGWKSSLLEATKDMNNSLPLLSNASRNEYFSESKFRELVLYMLEDSLCFWGFINGAYCFLVVLAKCIQVIFVGDLRSIEVQHLKDKFYTFVFYKFIFIFGIINVQFIDEVLFWLIWFSIIGFLQLVSQLCKDRFEYLSQSPVFLKWNHSYLIALLGIVSSISCSLFVTCLGAGATSNGYSAFTFMIAECVLLILKLSHTIIRYCFYLYDTWTGLAASPSGAVGAATPSESLWKRRGPAAYYIEFGFDLAGLIIESVHYAHMLVWVWANMFLSVASFMICMQLKVLYQEIMLKLEKHKKYRRVLEFMEKNYPKATAQDLAENSDKCPICWEVMDSARKLPCSHLFHSVCLQSWLEQDTSCPTCRLSLNIHNIGSATNPESVDPDLNLPRGRQPNHFFHFDVGLFPGSRYISWLPSFSVEVTHGQFIRTGELIRDTSQLDSMARQVQQMFPHFPVSVITEDLHTTRSIELTIENILDGRLVLPPQLVIIDDESPGTSASTSNTETSSSNENTSRANENQQDGEEQEEEIVENIEEKFSKGSDNREKLLSCRRDKLLREARRKYLDKLAANKSTGNSAESETSKSVLADNLASQSGNLASKSGENLASELSSESLVNRLDTEASSNILKEDGNRHDARPNIREEISDSS</sequence>
<dbReference type="GO" id="GO:0016020">
    <property type="term" value="C:membrane"/>
    <property type="evidence" value="ECO:0007669"/>
    <property type="project" value="UniProtKB-SubCell"/>
</dbReference>
<dbReference type="PANTHER" id="PTHR15067">
    <property type="entry name" value="E3 UBIQUITIN-PROTEIN LIGASE RNF8"/>
    <property type="match status" value="1"/>
</dbReference>
<evidence type="ECO:0000256" key="1">
    <source>
        <dbReference type="ARBA" id="ARBA00004141"/>
    </source>
</evidence>
<keyword evidence="7" id="KW-0862">Zinc</keyword>
<name>A0A8D8UUQ7_9HEMI</name>
<reference evidence="15" key="1">
    <citation type="submission" date="2021-05" db="EMBL/GenBank/DDBJ databases">
        <authorList>
            <person name="Alioto T."/>
            <person name="Alioto T."/>
            <person name="Gomez Garrido J."/>
        </authorList>
    </citation>
    <scope>NUCLEOTIDE SEQUENCE</scope>
</reference>
<dbReference type="Pfam" id="PF02845">
    <property type="entry name" value="CUE"/>
    <property type="match status" value="1"/>
</dbReference>
<dbReference type="GO" id="GO:0005829">
    <property type="term" value="C:cytosol"/>
    <property type="evidence" value="ECO:0007669"/>
    <property type="project" value="TreeGrafter"/>
</dbReference>
<feature type="transmembrane region" description="Helical" evidence="12">
    <location>
        <begin position="217"/>
        <end position="235"/>
    </location>
</feature>
<keyword evidence="3" id="KW-0808">Transferase</keyword>
<dbReference type="FunFam" id="3.30.40.10:FF:000259">
    <property type="entry name" value="E3 ubiquitin protein ligase RIN2"/>
    <property type="match status" value="1"/>
</dbReference>
<evidence type="ECO:0000256" key="6">
    <source>
        <dbReference type="ARBA" id="ARBA00022771"/>
    </source>
</evidence>
<evidence type="ECO:0000256" key="3">
    <source>
        <dbReference type="ARBA" id="ARBA00022679"/>
    </source>
</evidence>
<evidence type="ECO:0000259" key="13">
    <source>
        <dbReference type="PROSITE" id="PS50089"/>
    </source>
</evidence>
<dbReference type="SUPFAM" id="SSF57850">
    <property type="entry name" value="RING/U-box"/>
    <property type="match status" value="1"/>
</dbReference>
<evidence type="ECO:0000259" key="14">
    <source>
        <dbReference type="PROSITE" id="PS51140"/>
    </source>
</evidence>
<protein>
    <submittedName>
        <fullName evidence="15">E3 ubiquitin-protein ligase AMFR</fullName>
    </submittedName>
</protein>
<dbReference type="InterPro" id="IPR001841">
    <property type="entry name" value="Znf_RING"/>
</dbReference>
<evidence type="ECO:0000256" key="2">
    <source>
        <dbReference type="ARBA" id="ARBA00004906"/>
    </source>
</evidence>
<dbReference type="SMART" id="SM00184">
    <property type="entry name" value="RING"/>
    <property type="match status" value="1"/>
</dbReference>
<evidence type="ECO:0000313" key="15">
    <source>
        <dbReference type="EMBL" id="CAG6712209.1"/>
    </source>
</evidence>
<dbReference type="GO" id="GO:0030968">
    <property type="term" value="P:endoplasmic reticulum unfolded protein response"/>
    <property type="evidence" value="ECO:0007669"/>
    <property type="project" value="TreeGrafter"/>
</dbReference>
<feature type="transmembrane region" description="Helical" evidence="12">
    <location>
        <begin position="303"/>
        <end position="324"/>
    </location>
</feature>
<comment type="pathway">
    <text evidence="2">Protein modification; protein ubiquitination.</text>
</comment>
<dbReference type="GO" id="GO:0070936">
    <property type="term" value="P:protein K48-linked ubiquitination"/>
    <property type="evidence" value="ECO:0007669"/>
    <property type="project" value="TreeGrafter"/>
</dbReference>
<dbReference type="GO" id="GO:0000151">
    <property type="term" value="C:ubiquitin ligase complex"/>
    <property type="evidence" value="ECO:0007669"/>
    <property type="project" value="TreeGrafter"/>
</dbReference>
<dbReference type="GO" id="GO:0008270">
    <property type="term" value="F:zinc ion binding"/>
    <property type="evidence" value="ECO:0007669"/>
    <property type="project" value="UniProtKB-KW"/>
</dbReference>
<feature type="transmembrane region" description="Helical" evidence="12">
    <location>
        <begin position="125"/>
        <end position="142"/>
    </location>
</feature>
<keyword evidence="9 12" id="KW-0472">Membrane</keyword>
<dbReference type="GO" id="GO:0061630">
    <property type="term" value="F:ubiquitin protein ligase activity"/>
    <property type="evidence" value="ECO:0007669"/>
    <property type="project" value="TreeGrafter"/>
</dbReference>
<dbReference type="CDD" id="cd16455">
    <property type="entry name" value="RING-H2_AMFR"/>
    <property type="match status" value="1"/>
</dbReference>
<evidence type="ECO:0000256" key="8">
    <source>
        <dbReference type="ARBA" id="ARBA00022989"/>
    </source>
</evidence>
<dbReference type="PROSITE" id="PS50089">
    <property type="entry name" value="ZF_RING_2"/>
    <property type="match status" value="1"/>
</dbReference>
<evidence type="ECO:0000256" key="7">
    <source>
        <dbReference type="ARBA" id="ARBA00022833"/>
    </source>
</evidence>
<feature type="transmembrane region" description="Helical" evidence="12">
    <location>
        <begin position="16"/>
        <end position="35"/>
    </location>
</feature>
<feature type="compositionally biased region" description="Basic and acidic residues" evidence="11">
    <location>
        <begin position="663"/>
        <end position="684"/>
    </location>
</feature>
<dbReference type="Gene3D" id="1.10.8.10">
    <property type="entry name" value="DNA helicase RuvA subunit, C-terminal domain"/>
    <property type="match status" value="1"/>
</dbReference>
<dbReference type="EMBL" id="HBUF01349090">
    <property type="protein sequence ID" value="CAG6712209.1"/>
    <property type="molecule type" value="Transcribed_RNA"/>
</dbReference>
<feature type="transmembrane region" description="Helical" evidence="12">
    <location>
        <begin position="87"/>
        <end position="113"/>
    </location>
</feature>
<evidence type="ECO:0000256" key="9">
    <source>
        <dbReference type="ARBA" id="ARBA00023136"/>
    </source>
</evidence>
<feature type="compositionally biased region" description="Low complexity" evidence="11">
    <location>
        <begin position="532"/>
        <end position="555"/>
    </location>
</feature>
<dbReference type="Gene3D" id="3.30.40.10">
    <property type="entry name" value="Zinc/RING finger domain, C3HC4 (zinc finger)"/>
    <property type="match status" value="1"/>
</dbReference>
<keyword evidence="4 12" id="KW-0812">Transmembrane</keyword>
<evidence type="ECO:0000256" key="12">
    <source>
        <dbReference type="SAM" id="Phobius"/>
    </source>
</evidence>
<dbReference type="Pfam" id="PF13639">
    <property type="entry name" value="zf-RING_2"/>
    <property type="match status" value="1"/>
</dbReference>
<feature type="region of interest" description="Disordered" evidence="11">
    <location>
        <begin position="631"/>
        <end position="684"/>
    </location>
</feature>
<dbReference type="Pfam" id="PF25563">
    <property type="entry name" value="TPR_SYVN1_N"/>
    <property type="match status" value="1"/>
</dbReference>
<evidence type="ECO:0000256" key="11">
    <source>
        <dbReference type="SAM" id="MobiDB-lite"/>
    </source>
</evidence>
<feature type="transmembrane region" description="Helical" evidence="12">
    <location>
        <begin position="148"/>
        <end position="168"/>
    </location>
</feature>
<evidence type="ECO:0000256" key="4">
    <source>
        <dbReference type="ARBA" id="ARBA00022692"/>
    </source>
</evidence>
<feature type="domain" description="RING-type" evidence="13">
    <location>
        <begin position="363"/>
        <end position="401"/>
    </location>
</feature>
<proteinExistence type="predicted"/>
<keyword evidence="8 12" id="KW-1133">Transmembrane helix</keyword>
<evidence type="ECO:0000256" key="5">
    <source>
        <dbReference type="ARBA" id="ARBA00022723"/>
    </source>
</evidence>
<dbReference type="PROSITE" id="PS51140">
    <property type="entry name" value="CUE"/>
    <property type="match status" value="1"/>
</dbReference>
<dbReference type="InterPro" id="IPR013083">
    <property type="entry name" value="Znf_RING/FYVE/PHD"/>
</dbReference>
<keyword evidence="6 10" id="KW-0863">Zinc-finger</keyword>
<feature type="compositionally biased region" description="Low complexity" evidence="11">
    <location>
        <begin position="637"/>
        <end position="650"/>
    </location>
</feature>
<organism evidence="15">
    <name type="scientific">Cacopsylla melanoneura</name>
    <dbReference type="NCBI Taxonomy" id="428564"/>
    <lineage>
        <taxon>Eukaryota</taxon>
        <taxon>Metazoa</taxon>
        <taxon>Ecdysozoa</taxon>
        <taxon>Arthropoda</taxon>
        <taxon>Hexapoda</taxon>
        <taxon>Insecta</taxon>
        <taxon>Pterygota</taxon>
        <taxon>Neoptera</taxon>
        <taxon>Paraneoptera</taxon>
        <taxon>Hemiptera</taxon>
        <taxon>Sternorrhyncha</taxon>
        <taxon>Psylloidea</taxon>
        <taxon>Psyllidae</taxon>
        <taxon>Psyllinae</taxon>
        <taxon>Cacopsylla</taxon>
    </lineage>
</organism>
<dbReference type="CDD" id="cd14421">
    <property type="entry name" value="CUE_AMFR"/>
    <property type="match status" value="1"/>
</dbReference>
<accession>A0A8D8UUQ7</accession>
<feature type="transmembrane region" description="Helical" evidence="12">
    <location>
        <begin position="188"/>
        <end position="211"/>
    </location>
</feature>
<feature type="region of interest" description="Disordered" evidence="11">
    <location>
        <begin position="527"/>
        <end position="564"/>
    </location>
</feature>
<dbReference type="GO" id="GO:0006511">
    <property type="term" value="P:ubiquitin-dependent protein catabolic process"/>
    <property type="evidence" value="ECO:0007669"/>
    <property type="project" value="TreeGrafter"/>
</dbReference>
<dbReference type="InterPro" id="IPR003892">
    <property type="entry name" value="CUE"/>
</dbReference>
<comment type="subcellular location">
    <subcellularLocation>
        <location evidence="1">Membrane</location>
        <topology evidence="1">Multi-pass membrane protein</topology>
    </subcellularLocation>
</comment>
<evidence type="ECO:0000256" key="10">
    <source>
        <dbReference type="PROSITE-ProRule" id="PRU00175"/>
    </source>
</evidence>
<dbReference type="InterPro" id="IPR057992">
    <property type="entry name" value="TPR_SYVN1_N"/>
</dbReference>
<dbReference type="AlphaFoldDB" id="A0A8D8UUQ7"/>
<dbReference type="GO" id="GO:0005783">
    <property type="term" value="C:endoplasmic reticulum"/>
    <property type="evidence" value="ECO:0007669"/>
    <property type="project" value="TreeGrafter"/>
</dbReference>
<dbReference type="SMART" id="SM00546">
    <property type="entry name" value="CUE"/>
    <property type="match status" value="1"/>
</dbReference>